<keyword evidence="6" id="KW-1185">Reference proteome</keyword>
<name>A0AA90H309_9ACTN</name>
<dbReference type="PANTHER" id="PTHR43877:SF2">
    <property type="entry name" value="AMINOALKYLPHOSPHONATE N-ACETYLTRANSFERASE-RELATED"/>
    <property type="match status" value="1"/>
</dbReference>
<comment type="caution">
    <text evidence="5">The sequence shown here is derived from an EMBL/GenBank/DDBJ whole genome shotgun (WGS) entry which is preliminary data.</text>
</comment>
<keyword evidence="2" id="KW-0012">Acyltransferase</keyword>
<dbReference type="EMBL" id="JABXJJ020000015">
    <property type="protein sequence ID" value="MDI5970381.1"/>
    <property type="molecule type" value="Genomic_DNA"/>
</dbReference>
<dbReference type="AlphaFoldDB" id="A0AA90H309"/>
<protein>
    <submittedName>
        <fullName evidence="5">GNAT family N-acetyltransferase</fullName>
    </submittedName>
</protein>
<evidence type="ECO:0000259" key="3">
    <source>
        <dbReference type="PROSITE" id="PS51186"/>
    </source>
</evidence>
<proteinExistence type="predicted"/>
<dbReference type="RefSeq" id="WP_271316359.1">
    <property type="nucleotide sequence ID" value="NZ_JAAGKO020000018.1"/>
</dbReference>
<organism evidence="5">
    <name type="scientific">Streptantibioticus silvisoli</name>
    <dbReference type="NCBI Taxonomy" id="2705255"/>
    <lineage>
        <taxon>Bacteria</taxon>
        <taxon>Bacillati</taxon>
        <taxon>Actinomycetota</taxon>
        <taxon>Actinomycetes</taxon>
        <taxon>Kitasatosporales</taxon>
        <taxon>Streptomycetaceae</taxon>
        <taxon>Streptantibioticus</taxon>
    </lineage>
</organism>
<reference evidence="5 6" key="1">
    <citation type="submission" date="2023-05" db="EMBL/GenBank/DDBJ databases">
        <title>Streptantibioticus silvisoli sp. nov., acidotolerant actinomycetes 1 from pine litter.</title>
        <authorList>
            <person name="Swiecimska M."/>
            <person name="Golinska P."/>
            <person name="Sangal V."/>
            <person name="Wachnowicz B."/>
            <person name="Goodfellow M."/>
        </authorList>
    </citation>
    <scope>NUCLEOTIDE SEQUENCE</scope>
    <source>
        <strain evidence="5">SL13</strain>
        <strain evidence="4 6">SL54</strain>
    </source>
</reference>
<dbReference type="PANTHER" id="PTHR43877">
    <property type="entry name" value="AMINOALKYLPHOSPHONATE N-ACETYLTRANSFERASE-RELATED-RELATED"/>
    <property type="match status" value="1"/>
</dbReference>
<dbReference type="Gene3D" id="3.40.630.30">
    <property type="match status" value="1"/>
</dbReference>
<dbReference type="InterPro" id="IPR000182">
    <property type="entry name" value="GNAT_dom"/>
</dbReference>
<dbReference type="InterPro" id="IPR016181">
    <property type="entry name" value="Acyl_CoA_acyltransferase"/>
</dbReference>
<evidence type="ECO:0000313" key="6">
    <source>
        <dbReference type="Proteomes" id="UP001156398"/>
    </source>
</evidence>
<feature type="domain" description="N-acetyltransferase" evidence="3">
    <location>
        <begin position="9"/>
        <end position="156"/>
    </location>
</feature>
<dbReference type="Pfam" id="PF00583">
    <property type="entry name" value="Acetyltransf_1"/>
    <property type="match status" value="1"/>
</dbReference>
<evidence type="ECO:0000256" key="1">
    <source>
        <dbReference type="ARBA" id="ARBA00022679"/>
    </source>
</evidence>
<evidence type="ECO:0000313" key="5">
    <source>
        <dbReference type="EMBL" id="MDI5970381.1"/>
    </source>
</evidence>
<accession>A0AA90H309</accession>
<dbReference type="Proteomes" id="UP001156398">
    <property type="component" value="Unassembled WGS sequence"/>
</dbReference>
<dbReference type="SUPFAM" id="SSF55729">
    <property type="entry name" value="Acyl-CoA N-acyltransferases (Nat)"/>
    <property type="match status" value="1"/>
</dbReference>
<evidence type="ECO:0000313" key="4">
    <source>
        <dbReference type="EMBL" id="MDI5963831.1"/>
    </source>
</evidence>
<dbReference type="PROSITE" id="PS51186">
    <property type="entry name" value="GNAT"/>
    <property type="match status" value="1"/>
</dbReference>
<sequence>MTDTVTDDITIRRATADDIAGIVAMLADDELGAARENPADQGPYRAAFAVIDADPQQCLVVAARDGELIGTAQLTYIAGLARQGGTRAQIEAVRISEAARGSGLGSQLIAWCVDRAREHGCLLVQLTSDVSRLDAHRFYEKLGFEATHIGFKLILR</sequence>
<dbReference type="GO" id="GO:0016747">
    <property type="term" value="F:acyltransferase activity, transferring groups other than amino-acyl groups"/>
    <property type="evidence" value="ECO:0007669"/>
    <property type="project" value="InterPro"/>
</dbReference>
<keyword evidence="1" id="KW-0808">Transferase</keyword>
<gene>
    <name evidence="4" type="ORF">POF43_014080</name>
    <name evidence="5" type="ORF">POF50_013680</name>
</gene>
<dbReference type="InterPro" id="IPR050832">
    <property type="entry name" value="Bact_Acetyltransf"/>
</dbReference>
<evidence type="ECO:0000256" key="2">
    <source>
        <dbReference type="ARBA" id="ARBA00023315"/>
    </source>
</evidence>
<dbReference type="CDD" id="cd04301">
    <property type="entry name" value="NAT_SF"/>
    <property type="match status" value="1"/>
</dbReference>
<dbReference type="EMBL" id="JAAGKO020000018">
    <property type="protein sequence ID" value="MDI5963831.1"/>
    <property type="molecule type" value="Genomic_DNA"/>
</dbReference>